<dbReference type="InterPro" id="IPR017871">
    <property type="entry name" value="ABC_transporter-like_CS"/>
</dbReference>
<dbReference type="InterPro" id="IPR003593">
    <property type="entry name" value="AAA+_ATPase"/>
</dbReference>
<dbReference type="GO" id="GO:0005524">
    <property type="term" value="F:ATP binding"/>
    <property type="evidence" value="ECO:0007669"/>
    <property type="project" value="UniProtKB-KW"/>
</dbReference>
<dbReference type="NCBIfam" id="NF008653">
    <property type="entry name" value="PRK11650.1"/>
    <property type="match status" value="1"/>
</dbReference>
<dbReference type="GO" id="GO:0055052">
    <property type="term" value="C:ATP-binding cassette (ABC) transporter complex, substrate-binding subunit-containing"/>
    <property type="evidence" value="ECO:0007669"/>
    <property type="project" value="TreeGrafter"/>
</dbReference>
<dbReference type="InterPro" id="IPR027417">
    <property type="entry name" value="P-loop_NTPase"/>
</dbReference>
<name>A0A7W7W2A0_9ACTN</name>
<dbReference type="InterPro" id="IPR003439">
    <property type="entry name" value="ABC_transporter-like_ATP-bd"/>
</dbReference>
<evidence type="ECO:0000256" key="2">
    <source>
        <dbReference type="ARBA" id="ARBA00022741"/>
    </source>
</evidence>
<gene>
    <name evidence="5" type="ORF">F4561_002366</name>
</gene>
<dbReference type="InterPro" id="IPR040582">
    <property type="entry name" value="OB_MalK-like"/>
</dbReference>
<protein>
    <submittedName>
        <fullName evidence="5">Multiple sugar transport system ATP-binding protein</fullName>
    </submittedName>
</protein>
<dbReference type="GO" id="GO:0008643">
    <property type="term" value="P:carbohydrate transport"/>
    <property type="evidence" value="ECO:0007669"/>
    <property type="project" value="InterPro"/>
</dbReference>
<dbReference type="GO" id="GO:0016887">
    <property type="term" value="F:ATP hydrolysis activity"/>
    <property type="evidence" value="ECO:0007669"/>
    <property type="project" value="InterPro"/>
</dbReference>
<dbReference type="GO" id="GO:0140359">
    <property type="term" value="F:ABC-type transporter activity"/>
    <property type="evidence" value="ECO:0007669"/>
    <property type="project" value="InterPro"/>
</dbReference>
<dbReference type="CDD" id="cd03301">
    <property type="entry name" value="ABC_MalK_N"/>
    <property type="match status" value="1"/>
</dbReference>
<dbReference type="Gene3D" id="2.40.50.100">
    <property type="match status" value="1"/>
</dbReference>
<keyword evidence="5" id="KW-0762">Sugar transport</keyword>
<dbReference type="SMART" id="SM00382">
    <property type="entry name" value="AAA"/>
    <property type="match status" value="1"/>
</dbReference>
<dbReference type="Proteomes" id="UP000523007">
    <property type="component" value="Unassembled WGS sequence"/>
</dbReference>
<comment type="caution">
    <text evidence="5">The sequence shown here is derived from an EMBL/GenBank/DDBJ whole genome shotgun (WGS) entry which is preliminary data.</text>
</comment>
<dbReference type="Gene3D" id="3.40.50.300">
    <property type="entry name" value="P-loop containing nucleotide triphosphate hydrolases"/>
    <property type="match status" value="1"/>
</dbReference>
<proteinExistence type="predicted"/>
<evidence type="ECO:0000256" key="3">
    <source>
        <dbReference type="ARBA" id="ARBA00022840"/>
    </source>
</evidence>
<dbReference type="InterPro" id="IPR047641">
    <property type="entry name" value="ABC_transpr_MalK/UgpC-like"/>
</dbReference>
<dbReference type="RefSeq" id="WP_184577857.1">
    <property type="nucleotide sequence ID" value="NZ_JACHJT010000001.1"/>
</dbReference>
<dbReference type="Pfam" id="PF00005">
    <property type="entry name" value="ABC_tran"/>
    <property type="match status" value="1"/>
</dbReference>
<evidence type="ECO:0000259" key="4">
    <source>
        <dbReference type="PROSITE" id="PS50893"/>
    </source>
</evidence>
<keyword evidence="1" id="KW-0813">Transport</keyword>
<dbReference type="InterPro" id="IPR008995">
    <property type="entry name" value="Mo/tungstate-bd_C_term_dom"/>
</dbReference>
<evidence type="ECO:0000313" key="5">
    <source>
        <dbReference type="EMBL" id="MBB4931546.1"/>
    </source>
</evidence>
<dbReference type="InterPro" id="IPR012340">
    <property type="entry name" value="NA-bd_OB-fold"/>
</dbReference>
<keyword evidence="2" id="KW-0547">Nucleotide-binding</keyword>
<dbReference type="FunFam" id="3.40.50.300:FF:000042">
    <property type="entry name" value="Maltose/maltodextrin ABC transporter, ATP-binding protein"/>
    <property type="match status" value="1"/>
</dbReference>
<keyword evidence="6" id="KW-1185">Reference proteome</keyword>
<dbReference type="EMBL" id="JACHJT010000001">
    <property type="protein sequence ID" value="MBB4931546.1"/>
    <property type="molecule type" value="Genomic_DNA"/>
</dbReference>
<dbReference type="PANTHER" id="PTHR43875:SF1">
    <property type="entry name" value="OSMOPROTECTIVE COMPOUNDS UPTAKE ATP-BINDING PROTEIN GGTA"/>
    <property type="match status" value="1"/>
</dbReference>
<dbReference type="PANTHER" id="PTHR43875">
    <property type="entry name" value="MALTODEXTRIN IMPORT ATP-BINDING PROTEIN MSMX"/>
    <property type="match status" value="1"/>
</dbReference>
<evidence type="ECO:0000256" key="1">
    <source>
        <dbReference type="ARBA" id="ARBA00022448"/>
    </source>
</evidence>
<feature type="domain" description="ABC transporter" evidence="4">
    <location>
        <begin position="4"/>
        <end position="235"/>
    </location>
</feature>
<dbReference type="AlphaFoldDB" id="A0A7W7W2A0"/>
<dbReference type="SUPFAM" id="SSF52540">
    <property type="entry name" value="P-loop containing nucleoside triphosphate hydrolases"/>
    <property type="match status" value="1"/>
</dbReference>
<dbReference type="PROSITE" id="PS00211">
    <property type="entry name" value="ABC_TRANSPORTER_1"/>
    <property type="match status" value="1"/>
</dbReference>
<dbReference type="InterPro" id="IPR015855">
    <property type="entry name" value="ABC_transpr_MalK-like"/>
</dbReference>
<accession>A0A7W7W2A0</accession>
<sequence length="407" mass="43948">MAKIVLDGVDKVYAGDVKAVDDLSLEIDDGEFMVLVGPSGCGKSTALRMIAGLEEITGGDLIIGEQVVNDRPPKDRDIAMVFQNYALYPHMTVEQNLAFGLKLRKISKSEIQRRVGEAAAMLGLESYLKRKPAALSGGQRQRVAMGRAIVREPQAFLMDEPLSNLDAKLRVQMRASLNQLHERLGVTTVYVTHDQIEAMTLGDRVAVLRDGRLQQVDTPKNLFDNPVNLFVAGFIGSPAMNFVGAELQQDGQGALLKFADHTIPVPAAVLAQRPRLRDYLGRELILGIRPSDFDDAAHAPNGDATMEVTANVTEELGTEINVIFSIDAPPVQHEEAAALAADASGDGEEMEAAAMPLAGDRSVFTARVNPRSNVRPGASLRLAIDTSQLHYFDKESGQAIGRSEGPG</sequence>
<keyword evidence="3 5" id="KW-0067">ATP-binding</keyword>
<evidence type="ECO:0000313" key="6">
    <source>
        <dbReference type="Proteomes" id="UP000523007"/>
    </source>
</evidence>
<dbReference type="Gene3D" id="2.40.50.140">
    <property type="entry name" value="Nucleic acid-binding proteins"/>
    <property type="match status" value="1"/>
</dbReference>
<reference evidence="5 6" key="1">
    <citation type="submission" date="2020-08" db="EMBL/GenBank/DDBJ databases">
        <title>Sequencing the genomes of 1000 actinobacteria strains.</title>
        <authorList>
            <person name="Klenk H.-P."/>
        </authorList>
    </citation>
    <scope>NUCLEOTIDE SEQUENCE [LARGE SCALE GENOMIC DNA]</scope>
    <source>
        <strain evidence="5 6">DSM 102030</strain>
    </source>
</reference>
<dbReference type="Pfam" id="PF17912">
    <property type="entry name" value="OB_MalK"/>
    <property type="match status" value="1"/>
</dbReference>
<dbReference type="SUPFAM" id="SSF50331">
    <property type="entry name" value="MOP-like"/>
    <property type="match status" value="1"/>
</dbReference>
<dbReference type="PROSITE" id="PS50893">
    <property type="entry name" value="ABC_TRANSPORTER_2"/>
    <property type="match status" value="1"/>
</dbReference>
<organism evidence="5 6">
    <name type="scientific">Lipingzhangella halophila</name>
    <dbReference type="NCBI Taxonomy" id="1783352"/>
    <lineage>
        <taxon>Bacteria</taxon>
        <taxon>Bacillati</taxon>
        <taxon>Actinomycetota</taxon>
        <taxon>Actinomycetes</taxon>
        <taxon>Streptosporangiales</taxon>
        <taxon>Nocardiopsidaceae</taxon>
        <taxon>Lipingzhangella</taxon>
    </lineage>
</organism>